<evidence type="ECO:0000259" key="5">
    <source>
        <dbReference type="PROSITE" id="PS50075"/>
    </source>
</evidence>
<evidence type="ECO:0000256" key="4">
    <source>
        <dbReference type="SAM" id="Phobius"/>
    </source>
</evidence>
<dbReference type="InterPro" id="IPR020806">
    <property type="entry name" value="PKS_PP-bd"/>
</dbReference>
<dbReference type="SMART" id="SM00823">
    <property type="entry name" value="PKS_PP"/>
    <property type="match status" value="2"/>
</dbReference>
<feature type="transmembrane region" description="Helical" evidence="4">
    <location>
        <begin position="1247"/>
        <end position="1271"/>
    </location>
</feature>
<keyword evidence="4" id="KW-1133">Transmembrane helix</keyword>
<dbReference type="Gene3D" id="2.160.10.10">
    <property type="entry name" value="Hexapeptide repeat proteins"/>
    <property type="match status" value="2"/>
</dbReference>
<feature type="region of interest" description="Disordered" evidence="3">
    <location>
        <begin position="475"/>
        <end position="538"/>
    </location>
</feature>
<dbReference type="InterPro" id="IPR000873">
    <property type="entry name" value="AMP-dep_synth/lig_dom"/>
</dbReference>
<feature type="transmembrane region" description="Helical" evidence="4">
    <location>
        <begin position="745"/>
        <end position="768"/>
    </location>
</feature>
<dbReference type="Gene3D" id="1.10.1200.10">
    <property type="entry name" value="ACP-like"/>
    <property type="match status" value="2"/>
</dbReference>
<sequence length="1451" mass="158458">MRPELSAKRDCDIRTDVHPYWPRPSQWPDAQQESIEQTVLFDHRGVRGQRARQQARLDDVFENRIEALSRSGLAGMPAVEADGRVLGYEDLDGASNQLARYLRLHGLTAGDRVALLLDCPTDLYVAVLAAMKIGAAYVSLDLRLTTDQLASILDDVHVQIVLSTSRCSDRLSWVDLLIRGAPRSLDLDRVAAEIAEQDPRRLSEVERGAGRQSLAYIVYTFGSDGRPRGVAVDHPAIAHFVEVAADVYGLHDEDRVYQGLSLGSDLSIEETWVPWAVGATVVAPPTATGLRGRSLARFLRARGVTVLRCSSEVLSTLDEDLPDLRLLVVSGAPCPPELVARWHRADRRIIGTYGPAEATVTTSCAELRPDDAPSLGTPLPGYSVVVLDPDDPYRALPHGEVGEIGIAGIGLARGYVNRYRHAREAFVADFVGIPDNPSGRIYRTGDLGRITSDGEIEYHDRLGGRARWDRLEVAGRGPVPTVPDPRPATDSLWPLRRPDVGLDAARPVSTNRSRAAARPTNAPQPTTPTPRHISPTRPGSRVEVLLAEVLAGSLDLEQVPTDAHFFNDLDADSMIMARFCARVRKHPDLPSVSMTDIYEHPTIAGLAAAIAPAHIAIASPATPTPCADVLLGELLAEILDREQVPTDAHFFNDLDADSMIMARFCARVRKHPDLPAVGIKDIYEYPTIAELSATLAPSSTAAASAERSAAPSDPELVAPPPAEEARQRPHRGERPKQRTISTARYVVCGLAQLLFFLGYTYLAALVVVGGYEWLRVSPTLLDLYERAVVIGALATIALCALPVLFKWILVGRWRSREFPVWRLTYFRFWIVKTLLRANPIVLFAGSPLYTLYLRALGAKIGRGAVVLSRDLPVCTDLLVIGENSVVRKDSSLSCYRAVNGYIQTGRVSLGQDVLVGEMTVLDIDTAMADGATLGHSSSLHTGQRVPAGETWHGSPAQPAGVDYRAVPTTHAGRLRRIVYPLVQVALALSLLVPLVTGGAVFLVREIPHLNQLLHPEPGTFLTPLFWIETLAVSLVAYFGLMAVGLVLVASLPRVLARPFEPNKVYPLYGVHYFLHQTITTLTNLKAFTMLFGDSSAIPHYLRFLGYRLTPLTQTGSNFGMLVKHETPFHSTIGTGTVVADGLSVVNADFSATSFRVSPTHIGAHNFLGNQITYPSQGRTGDDCLLATKVMVPIDGQLRTGVGLLGSPSFEIPRTVERDRGLKQDPESRRRALRAKNRHNAITMTMHLFVRWFLLLGLALIAAGVASIHMAYGAAELVLVQFLLLLFSTGWLVAVERAAARLQALAPAGCSIYDQTFWRHERFWKVPSMEWVQAFNGTPFKNVVWRLLGVRIGARVFDDGCALIEKTFVTIGDECTLNARSIVQCHSQEDNAFKSDRVKIGAGCTLGVSAFVHYGTNVGDAVLLEPDTFLMKGEEVPACERWGGNPARPMAA</sequence>
<dbReference type="InterPro" id="IPR036736">
    <property type="entry name" value="ACP-like_sf"/>
</dbReference>
<dbReference type="PROSITE" id="PS50075">
    <property type="entry name" value="CARRIER"/>
    <property type="match status" value="2"/>
</dbReference>
<dbReference type="RefSeq" id="WP_378018988.1">
    <property type="nucleotide sequence ID" value="NZ_JBHSKG010000001.1"/>
</dbReference>
<keyword evidence="2" id="KW-0597">Phosphoprotein</keyword>
<keyword evidence="7" id="KW-1185">Reference proteome</keyword>
<evidence type="ECO:0000313" key="7">
    <source>
        <dbReference type="Proteomes" id="UP001596175"/>
    </source>
</evidence>
<keyword evidence="1" id="KW-0596">Phosphopantetheine</keyword>
<dbReference type="InterPro" id="IPR009081">
    <property type="entry name" value="PP-bd_ACP"/>
</dbReference>
<dbReference type="SUPFAM" id="SSF47336">
    <property type="entry name" value="ACP-like"/>
    <property type="match status" value="2"/>
</dbReference>
<dbReference type="PANTHER" id="PTHR45527">
    <property type="entry name" value="NONRIBOSOMAL PEPTIDE SYNTHETASE"/>
    <property type="match status" value="1"/>
</dbReference>
<protein>
    <submittedName>
        <fullName evidence="6">Pls/PosA family non-ribosomal peptide synthetase</fullName>
    </submittedName>
</protein>
<dbReference type="PANTHER" id="PTHR45527:SF1">
    <property type="entry name" value="FATTY ACID SYNTHASE"/>
    <property type="match status" value="1"/>
</dbReference>
<keyword evidence="4" id="KW-0472">Membrane</keyword>
<dbReference type="EMBL" id="JBHSKG010000001">
    <property type="protein sequence ID" value="MFC5136750.1"/>
    <property type="molecule type" value="Genomic_DNA"/>
</dbReference>
<feature type="compositionally biased region" description="Low complexity" evidence="3">
    <location>
        <begin position="702"/>
        <end position="716"/>
    </location>
</feature>
<evidence type="ECO:0000313" key="6">
    <source>
        <dbReference type="EMBL" id="MFC5136750.1"/>
    </source>
</evidence>
<evidence type="ECO:0000256" key="3">
    <source>
        <dbReference type="SAM" id="MobiDB-lite"/>
    </source>
</evidence>
<feature type="transmembrane region" description="Helical" evidence="4">
    <location>
        <begin position="1023"/>
        <end position="1049"/>
    </location>
</feature>
<evidence type="ECO:0000256" key="2">
    <source>
        <dbReference type="ARBA" id="ARBA00022553"/>
    </source>
</evidence>
<proteinExistence type="predicted"/>
<reference evidence="7" key="1">
    <citation type="journal article" date="2019" name="Int. J. Syst. Evol. Microbiol.">
        <title>The Global Catalogue of Microorganisms (GCM) 10K type strain sequencing project: providing services to taxonomists for standard genome sequencing and annotation.</title>
        <authorList>
            <consortium name="The Broad Institute Genomics Platform"/>
            <consortium name="The Broad Institute Genome Sequencing Center for Infectious Disease"/>
            <person name="Wu L."/>
            <person name="Ma J."/>
        </authorList>
    </citation>
    <scope>NUCLEOTIDE SEQUENCE [LARGE SCALE GENOMIC DNA]</scope>
    <source>
        <strain evidence="7">XZYJ18</strain>
    </source>
</reference>
<dbReference type="NCBIfam" id="TIGR02353">
    <property type="entry name" value="NRPS_term_dom"/>
    <property type="match status" value="1"/>
</dbReference>
<dbReference type="InterPro" id="IPR012728">
    <property type="entry name" value="Pls/PosA_C"/>
</dbReference>
<feature type="transmembrane region" description="Helical" evidence="4">
    <location>
        <begin position="1277"/>
        <end position="1294"/>
    </location>
</feature>
<dbReference type="Pfam" id="PF00501">
    <property type="entry name" value="AMP-binding"/>
    <property type="match status" value="1"/>
</dbReference>
<name>A0ABV9Z6I6_9PSEU</name>
<dbReference type="InterPro" id="IPR011004">
    <property type="entry name" value="Trimer_LpxA-like_sf"/>
</dbReference>
<dbReference type="InterPro" id="IPR042099">
    <property type="entry name" value="ANL_N_sf"/>
</dbReference>
<organism evidence="6 7">
    <name type="scientific">Actinomycetospora rhizophila</name>
    <dbReference type="NCBI Taxonomy" id="1416876"/>
    <lineage>
        <taxon>Bacteria</taxon>
        <taxon>Bacillati</taxon>
        <taxon>Actinomycetota</taxon>
        <taxon>Actinomycetes</taxon>
        <taxon>Pseudonocardiales</taxon>
        <taxon>Pseudonocardiaceae</taxon>
        <taxon>Actinomycetospora</taxon>
    </lineage>
</organism>
<feature type="region of interest" description="Disordered" evidence="3">
    <location>
        <begin position="702"/>
        <end position="737"/>
    </location>
</feature>
<feature type="compositionally biased region" description="Low complexity" evidence="3">
    <location>
        <begin position="514"/>
        <end position="524"/>
    </location>
</feature>
<feature type="transmembrane region" description="Helical" evidence="4">
    <location>
        <begin position="977"/>
        <end position="1003"/>
    </location>
</feature>
<feature type="transmembrane region" description="Helical" evidence="4">
    <location>
        <begin position="788"/>
        <end position="809"/>
    </location>
</feature>
<feature type="compositionally biased region" description="Basic and acidic residues" evidence="3">
    <location>
        <begin position="723"/>
        <end position="736"/>
    </location>
</feature>
<gene>
    <name evidence="6" type="ORF">ACFPK1_00770</name>
</gene>
<dbReference type="SUPFAM" id="SSF56801">
    <property type="entry name" value="Acetyl-CoA synthetase-like"/>
    <property type="match status" value="1"/>
</dbReference>
<dbReference type="Gene3D" id="3.40.50.12780">
    <property type="entry name" value="N-terminal domain of ligase-like"/>
    <property type="match status" value="1"/>
</dbReference>
<dbReference type="Proteomes" id="UP001596175">
    <property type="component" value="Unassembled WGS sequence"/>
</dbReference>
<comment type="caution">
    <text evidence="6">The sequence shown here is derived from an EMBL/GenBank/DDBJ whole genome shotgun (WGS) entry which is preliminary data.</text>
</comment>
<evidence type="ECO:0000256" key="1">
    <source>
        <dbReference type="ARBA" id="ARBA00022450"/>
    </source>
</evidence>
<feature type="domain" description="Carrier" evidence="5">
    <location>
        <begin position="621"/>
        <end position="699"/>
    </location>
</feature>
<dbReference type="SUPFAM" id="SSF51161">
    <property type="entry name" value="Trimeric LpxA-like enzymes"/>
    <property type="match status" value="2"/>
</dbReference>
<dbReference type="Pfam" id="PF00550">
    <property type="entry name" value="PP-binding"/>
    <property type="match status" value="2"/>
</dbReference>
<accession>A0ABV9Z6I6</accession>
<feature type="domain" description="Carrier" evidence="5">
    <location>
        <begin position="537"/>
        <end position="614"/>
    </location>
</feature>
<keyword evidence="4" id="KW-0812">Transmembrane</keyword>